<name>A0AA38H7M1_9TREE</name>
<feature type="transmembrane region" description="Helical" evidence="19">
    <location>
        <begin position="102"/>
        <end position="123"/>
    </location>
</feature>
<comment type="similarity">
    <text evidence="4">Belongs to the glycosyltransferase 4 family.</text>
</comment>
<dbReference type="PANTHER" id="PTHR10571">
    <property type="entry name" value="UDP-N-ACETYLGLUCOSAMINE--DOLICHYL-PHOSPHATE N-ACETYLGLUCOSAMINEPHOSPHOTRANSFERASE"/>
    <property type="match status" value="1"/>
</dbReference>
<evidence type="ECO:0000256" key="19">
    <source>
        <dbReference type="SAM" id="Phobius"/>
    </source>
</evidence>
<evidence type="ECO:0000313" key="21">
    <source>
        <dbReference type="Proteomes" id="UP001164286"/>
    </source>
</evidence>
<evidence type="ECO:0000256" key="13">
    <source>
        <dbReference type="ARBA" id="ARBA00022989"/>
    </source>
</evidence>
<dbReference type="AlphaFoldDB" id="A0AA38H7M1"/>
<dbReference type="PANTHER" id="PTHR10571:SF0">
    <property type="entry name" value="UDP-N-ACETYLGLUCOSAMINE--DOLICHYL-PHOSPHATE N-ACETYLGLUCOSAMINEPHOSPHOTRANSFERASE"/>
    <property type="match status" value="1"/>
</dbReference>
<gene>
    <name evidence="20" type="ORF">MKK02DRAFT_33081</name>
</gene>
<dbReference type="GO" id="GO:0016757">
    <property type="term" value="F:glycosyltransferase activity"/>
    <property type="evidence" value="ECO:0007669"/>
    <property type="project" value="UniProtKB-KW"/>
</dbReference>
<dbReference type="InterPro" id="IPR033895">
    <property type="entry name" value="GPT"/>
</dbReference>
<evidence type="ECO:0000256" key="8">
    <source>
        <dbReference type="ARBA" id="ARBA00022679"/>
    </source>
</evidence>
<keyword evidence="7" id="KW-0328">Glycosyltransferase</keyword>
<evidence type="ECO:0000256" key="14">
    <source>
        <dbReference type="ARBA" id="ARBA00023136"/>
    </source>
</evidence>
<evidence type="ECO:0000256" key="7">
    <source>
        <dbReference type="ARBA" id="ARBA00022676"/>
    </source>
</evidence>
<dbReference type="CDD" id="cd06855">
    <property type="entry name" value="GT_GPT_euk"/>
    <property type="match status" value="1"/>
</dbReference>
<feature type="transmembrane region" description="Helical" evidence="19">
    <location>
        <begin position="184"/>
        <end position="200"/>
    </location>
</feature>
<keyword evidence="12" id="KW-0460">Magnesium</keyword>
<feature type="transmembrane region" description="Helical" evidence="19">
    <location>
        <begin position="153"/>
        <end position="172"/>
    </location>
</feature>
<keyword evidence="8" id="KW-0808">Transferase</keyword>
<dbReference type="RefSeq" id="XP_052945500.1">
    <property type="nucleotide sequence ID" value="XM_053088643.1"/>
</dbReference>
<dbReference type="EMBL" id="JAKWFO010000005">
    <property type="protein sequence ID" value="KAI9635723.1"/>
    <property type="molecule type" value="Genomic_DNA"/>
</dbReference>
<keyword evidence="14 19" id="KW-0472">Membrane</keyword>
<dbReference type="GO" id="GO:0003975">
    <property type="term" value="F:UDP-N-acetylglucosamine-dolichyl-phosphate N-acetylglucosaminephosphotransferase activity"/>
    <property type="evidence" value="ECO:0007669"/>
    <property type="project" value="UniProtKB-EC"/>
</dbReference>
<feature type="transmembrane region" description="Helical" evidence="19">
    <location>
        <begin position="12"/>
        <end position="33"/>
    </location>
</feature>
<keyword evidence="9 19" id="KW-0812">Transmembrane</keyword>
<protein>
    <recommendedName>
        <fullName evidence="6">UDP-N-acetylglucosamine--dolichyl-phosphate N-acetylglucosaminephosphotransferase</fullName>
        <ecNumber evidence="5">2.7.8.15</ecNumber>
    </recommendedName>
    <alternativeName>
        <fullName evidence="15">GlcNAc-1-P transferase</fullName>
    </alternativeName>
    <alternativeName>
        <fullName evidence="16">N-acetylglucosamine-1-phosphate transferase</fullName>
    </alternativeName>
</protein>
<evidence type="ECO:0000256" key="11">
    <source>
        <dbReference type="ARBA" id="ARBA00022824"/>
    </source>
</evidence>
<dbReference type="GO" id="GO:0046872">
    <property type="term" value="F:metal ion binding"/>
    <property type="evidence" value="ECO:0007669"/>
    <property type="project" value="UniProtKB-KW"/>
</dbReference>
<feature type="transmembrane region" description="Helical" evidence="19">
    <location>
        <begin position="319"/>
        <end position="337"/>
    </location>
</feature>
<comment type="cofactor">
    <cofactor evidence="1">
        <name>Mg(2+)</name>
        <dbReference type="ChEBI" id="CHEBI:18420"/>
    </cofactor>
</comment>
<accession>A0AA38H7M1</accession>
<dbReference type="Proteomes" id="UP001164286">
    <property type="component" value="Unassembled WGS sequence"/>
</dbReference>
<dbReference type="InterPro" id="IPR000715">
    <property type="entry name" value="Glycosyl_transferase_4"/>
</dbReference>
<evidence type="ECO:0000256" key="9">
    <source>
        <dbReference type="ARBA" id="ARBA00022692"/>
    </source>
</evidence>
<comment type="pathway">
    <text evidence="3">Protein modification; protein glycosylation.</text>
</comment>
<evidence type="ECO:0000313" key="20">
    <source>
        <dbReference type="EMBL" id="KAI9635723.1"/>
    </source>
</evidence>
<feature type="transmembrane region" description="Helical" evidence="19">
    <location>
        <begin position="53"/>
        <end position="81"/>
    </location>
</feature>
<evidence type="ECO:0000256" key="10">
    <source>
        <dbReference type="ARBA" id="ARBA00022723"/>
    </source>
</evidence>
<comment type="caution">
    <text evidence="20">The sequence shown here is derived from an EMBL/GenBank/DDBJ whole genome shotgun (WGS) entry which is preliminary data.</text>
</comment>
<organism evidence="20 21">
    <name type="scientific">Dioszegia hungarica</name>
    <dbReference type="NCBI Taxonomy" id="4972"/>
    <lineage>
        <taxon>Eukaryota</taxon>
        <taxon>Fungi</taxon>
        <taxon>Dikarya</taxon>
        <taxon>Basidiomycota</taxon>
        <taxon>Agaricomycotina</taxon>
        <taxon>Tremellomycetes</taxon>
        <taxon>Tremellales</taxon>
        <taxon>Bulleribasidiaceae</taxon>
        <taxon>Dioszegia</taxon>
    </lineage>
</organism>
<comment type="function">
    <text evidence="17">UDP-N-acetylglucosamine--dolichyl-phosphate N-acetylglucosaminephosphotransferase that operates in the biosynthetic pathway of dolichol-linked oligosaccharides, the glycan precursors employed in protein asparagine (N)-glycosylation. The assembly of dolichol-linked oligosaccharides begins on the cytosolic side of the endoplasmic reticulum membrane and finishes in its lumen. The sequential addition of sugars to dolichol pyrophosphate produces dolichol-linked oligosaccharides containing fourteen sugars, including two GlcNAcs, nine mannoses and three glucoses. Once assembled, the oligosaccharide is transferred from the lipid to nascent proteins by oligosaccharyltransferases. Catalyzes the initial step of dolichol-linked oligosaccharide biosynthesis, transfering GlcNAc-1-P from cytosolic UDP-GlcNAc onto the carrier lipid dolichyl phosphate (P-dolichol), yielding GlcNAc-P-P-dolichol embedded in the cytoplasmic leaflet of the endoplasmic reticulum membrane.</text>
</comment>
<keyword evidence="10" id="KW-0479">Metal-binding</keyword>
<evidence type="ECO:0000256" key="4">
    <source>
        <dbReference type="ARBA" id="ARBA00009317"/>
    </source>
</evidence>
<evidence type="ECO:0000256" key="15">
    <source>
        <dbReference type="ARBA" id="ARBA00029567"/>
    </source>
</evidence>
<dbReference type="GO" id="GO:0005789">
    <property type="term" value="C:endoplasmic reticulum membrane"/>
    <property type="evidence" value="ECO:0007669"/>
    <property type="project" value="UniProtKB-SubCell"/>
</dbReference>
<keyword evidence="21" id="KW-1185">Reference proteome</keyword>
<evidence type="ECO:0000256" key="18">
    <source>
        <dbReference type="ARBA" id="ARBA00045078"/>
    </source>
</evidence>
<comment type="subcellular location">
    <subcellularLocation>
        <location evidence="2">Endoplasmic reticulum membrane</location>
        <topology evidence="2">Multi-pass membrane protein</topology>
    </subcellularLocation>
</comment>
<dbReference type="GO" id="GO:0006488">
    <property type="term" value="P:dolichol-linked oligosaccharide biosynthetic process"/>
    <property type="evidence" value="ECO:0007669"/>
    <property type="project" value="InterPro"/>
</dbReference>
<evidence type="ECO:0000256" key="2">
    <source>
        <dbReference type="ARBA" id="ARBA00004477"/>
    </source>
</evidence>
<sequence>MSVRPERYGHPLPTLLLYTLTSIALALIAQPLLPVVLPSHLLQHFNLPPPPAFPALQACLGFSILTFVGSLVAVPAVSAALMAKGIQGRDLLKPGGRVSGPMIPECLGLPIACLYILLMMLFIPFPFSHMFNSGRKGQIEKSVGRECFPTSELTLYLSSLLSLMVATLLGFIDDLFDIRWRHKLPIPLIAAIPTLVVYYSEGGLTSVVLPKGVGRWIETLGWGGWVGSKVIDLGPLYYIYLLLLPTFTTNSINILAGVNGVECIQALIIAASVLLNDLLFLPLWPRWLLVALGGIGDPDAGKILAFAGGEMVQRHLMSAYFMGPMVGVCAGFLWHNWYPAKAFPGDTFCYFTGMAFSAVALQGHFSKTLILFFVPQIFNFILSCPQLFHLVECPRHRLPHYETGTNLLHPSRVIFAKRPAAHTRLVLSVLEILGLVRLERAAESPSPSTSEGSVERAWTAQKGDIVSSTNLTILNFLLVRLGPMREDTLCSVMGGVQVGCSALAFWVRYGLGAWVYGGDRR</sequence>
<evidence type="ECO:0000256" key="16">
    <source>
        <dbReference type="ARBA" id="ARBA00033238"/>
    </source>
</evidence>
<dbReference type="GeneID" id="77727848"/>
<evidence type="ECO:0000256" key="6">
    <source>
        <dbReference type="ARBA" id="ARBA00017659"/>
    </source>
</evidence>
<reference evidence="20" key="1">
    <citation type="journal article" date="2022" name="G3 (Bethesda)">
        <title>High quality genome of the basidiomycete yeast Dioszegia hungarica PDD-24b-2 isolated from cloud water.</title>
        <authorList>
            <person name="Jarrige D."/>
            <person name="Haridas S."/>
            <person name="Bleykasten-Grosshans C."/>
            <person name="Joly M."/>
            <person name="Nadalig T."/>
            <person name="Sancelme M."/>
            <person name="Vuilleumier S."/>
            <person name="Grigoriev I.V."/>
            <person name="Amato P."/>
            <person name="Bringel F."/>
        </authorList>
    </citation>
    <scope>NUCLEOTIDE SEQUENCE</scope>
    <source>
        <strain evidence="20">PDD-24b-2</strain>
    </source>
</reference>
<dbReference type="Pfam" id="PF00953">
    <property type="entry name" value="Glycos_transf_4"/>
    <property type="match status" value="1"/>
</dbReference>
<evidence type="ECO:0000256" key="5">
    <source>
        <dbReference type="ARBA" id="ARBA00013225"/>
    </source>
</evidence>
<keyword evidence="11" id="KW-0256">Endoplasmic reticulum</keyword>
<proteinExistence type="inferred from homology"/>
<keyword evidence="13 19" id="KW-1133">Transmembrane helix</keyword>
<evidence type="ECO:0000256" key="1">
    <source>
        <dbReference type="ARBA" id="ARBA00001946"/>
    </source>
</evidence>
<evidence type="ECO:0000256" key="17">
    <source>
        <dbReference type="ARBA" id="ARBA00044717"/>
    </source>
</evidence>
<dbReference type="EC" id="2.7.8.15" evidence="5"/>
<evidence type="ECO:0000256" key="12">
    <source>
        <dbReference type="ARBA" id="ARBA00022842"/>
    </source>
</evidence>
<comment type="catalytic activity">
    <reaction evidence="18">
        <text>a di-trans,poly-cis-dolichyl phosphate + UDP-N-acetyl-alpha-D-glucosamine = an N-acetyl-alpha-D-glucosaminyl-diphospho-di-trans,poly-cis-dolichol + UMP</text>
        <dbReference type="Rhea" id="RHEA:13289"/>
        <dbReference type="Rhea" id="RHEA-COMP:19498"/>
        <dbReference type="Rhea" id="RHEA-COMP:19507"/>
        <dbReference type="ChEBI" id="CHEBI:57683"/>
        <dbReference type="ChEBI" id="CHEBI:57705"/>
        <dbReference type="ChEBI" id="CHEBI:57865"/>
        <dbReference type="ChEBI" id="CHEBI:58427"/>
        <dbReference type="EC" id="2.7.8.15"/>
    </reaction>
    <physiologicalReaction direction="left-to-right" evidence="18">
        <dbReference type="Rhea" id="RHEA:13290"/>
    </physiologicalReaction>
</comment>
<evidence type="ECO:0000256" key="3">
    <source>
        <dbReference type="ARBA" id="ARBA00004922"/>
    </source>
</evidence>